<dbReference type="Gene3D" id="3.40.50.12390">
    <property type="match status" value="2"/>
</dbReference>
<keyword evidence="4 6" id="KW-0378">Hydrolase</keyword>
<dbReference type="PANTHER" id="PTHR12341:SF62">
    <property type="entry name" value="5'-3' EXORIBONUCLEASE 3-LIKE"/>
    <property type="match status" value="1"/>
</dbReference>
<name>A0AA35YQ02_LACSI</name>
<evidence type="ECO:0000256" key="5">
    <source>
        <dbReference type="ARBA" id="ARBA00022839"/>
    </source>
</evidence>
<comment type="function">
    <text evidence="6">Possesses 5'-&gt;3' exoribonuclease activity. Acts as an endogenous post-transcriptional gene silencing (PTGS) suppressor.</text>
</comment>
<evidence type="ECO:0000256" key="3">
    <source>
        <dbReference type="ARBA" id="ARBA00022722"/>
    </source>
</evidence>
<dbReference type="InterPro" id="IPR017151">
    <property type="entry name" value="Xrn2/3/4"/>
</dbReference>
<dbReference type="Pfam" id="PF17846">
    <property type="entry name" value="XRN_M"/>
    <property type="match status" value="1"/>
</dbReference>
<dbReference type="InterPro" id="IPR004859">
    <property type="entry name" value="Xrn1_N"/>
</dbReference>
<evidence type="ECO:0000256" key="4">
    <source>
        <dbReference type="ARBA" id="ARBA00022801"/>
    </source>
</evidence>
<feature type="domain" description="Xrn1 N-terminal" evidence="7">
    <location>
        <begin position="1"/>
        <end position="262"/>
    </location>
</feature>
<evidence type="ECO:0000313" key="9">
    <source>
        <dbReference type="EMBL" id="CAI9277822.1"/>
    </source>
</evidence>
<dbReference type="Gene3D" id="1.25.40.1050">
    <property type="match status" value="1"/>
</dbReference>
<evidence type="ECO:0000259" key="8">
    <source>
        <dbReference type="Pfam" id="PF17846"/>
    </source>
</evidence>
<dbReference type="InterPro" id="IPR041412">
    <property type="entry name" value="Xrn1_helical"/>
</dbReference>
<dbReference type="GO" id="GO:0000956">
    <property type="term" value="P:nuclear-transcribed mRNA catabolic process"/>
    <property type="evidence" value="ECO:0007669"/>
    <property type="project" value="TreeGrafter"/>
</dbReference>
<protein>
    <recommendedName>
        <fullName evidence="6">5'-3' exoribonuclease</fullName>
        <ecNumber evidence="6">3.1.13.-</ecNumber>
    </recommendedName>
</protein>
<dbReference type="AlphaFoldDB" id="A0AA35YQ02"/>
<dbReference type="GO" id="GO:0006397">
    <property type="term" value="P:mRNA processing"/>
    <property type="evidence" value="ECO:0007669"/>
    <property type="project" value="UniProtKB-UniRule"/>
</dbReference>
<dbReference type="FunFam" id="1.25.40.1050:FF:000002">
    <property type="entry name" value="5'-3' exoribonuclease"/>
    <property type="match status" value="1"/>
</dbReference>
<evidence type="ECO:0000313" key="10">
    <source>
        <dbReference type="Proteomes" id="UP001177003"/>
    </source>
</evidence>
<accession>A0AA35YQ02</accession>
<dbReference type="InterPro" id="IPR027073">
    <property type="entry name" value="5_3_exoribonuclease"/>
</dbReference>
<dbReference type="GO" id="GO:0005634">
    <property type="term" value="C:nucleus"/>
    <property type="evidence" value="ECO:0007669"/>
    <property type="project" value="InterPro"/>
</dbReference>
<keyword evidence="3 6" id="KW-0540">Nuclease</keyword>
<dbReference type="EC" id="3.1.13.-" evidence="6"/>
<sequence>MGVKSFYRWLVNKYPKIVVNTVEKTNEQDGTLANPNGLEFDNLYLDMNGIIHPCFQREYEDVLSKHLNTDVLSKHLNTPASYEDVFSNIFEYIDRVMMIVRPRKLLYLAIDGVAPRAKMNQQRTRRFRNSKDHETLRKEEDRLRRQYEIEGRDVLPHQESEMSDSSIITPGTTFMFELSKQLQTYVNLRISKNDAWKHLKVILSDANAPGEGEHKIMSFIRLQRTCPGYNPNTRHVFYGQDTDLIMLALATHEVHFSILRENVFAEYNSRTSRSSVSLPAGKPKSLVKKPHQFVHVWILREYINLDLRTKNVPENFEYDIERLIDDFIFLCFFGGNDFLPPMPTLEILEGAIDLLIHVYKQDQILMNEKQDQIFMAVEKFILAVGAYEDQIFEKRSTIFHKSKLRYMLSEVKDKSRKGEDSLFSVTRSAHNHSEKSTDHDVQMAENTKALKEKLKSYMCEISDNFKNGFLSDMVKLGTPGWRKRYYKYKFSAETEVDMENTRKEVKKYTEGLCWVLLYYFSGAASWTWFYPFHYGPFPSDFKGLSSTKVTFQRGSPLKPFDQLMSVLPPTSAHALPPSYGSLMTTDDSSILDFYPNDFDVDMDGKKFLWQGICKLPFIDEESLLASTKMIEKELTEEEAKRNAENPDKLFLHISENLALRIITSFNNEGSIEQKTGLSFNGDINGFVHPNLEPEYVGDSKGLGNDLDVLCVYYDPPCFSLHIPCVLEGTSIPEPTVSESDIEEGCLCMRAMVTLYEAIDHIHRFKKLK</sequence>
<dbReference type="PIRSF" id="PIRSF037239">
    <property type="entry name" value="Exonuclease_Xrn2"/>
    <property type="match status" value="1"/>
</dbReference>
<dbReference type="Pfam" id="PF03159">
    <property type="entry name" value="XRN_N"/>
    <property type="match status" value="1"/>
</dbReference>
<reference evidence="9" key="1">
    <citation type="submission" date="2023-04" db="EMBL/GenBank/DDBJ databases">
        <authorList>
            <person name="Vijverberg K."/>
            <person name="Xiong W."/>
            <person name="Schranz E."/>
        </authorList>
    </citation>
    <scope>NUCLEOTIDE SEQUENCE</scope>
</reference>
<dbReference type="EMBL" id="OX465079">
    <property type="protein sequence ID" value="CAI9277822.1"/>
    <property type="molecule type" value="Genomic_DNA"/>
</dbReference>
<keyword evidence="10" id="KW-1185">Reference proteome</keyword>
<keyword evidence="2 6" id="KW-0507">mRNA processing</keyword>
<organism evidence="9 10">
    <name type="scientific">Lactuca saligna</name>
    <name type="common">Willowleaf lettuce</name>
    <dbReference type="NCBI Taxonomy" id="75948"/>
    <lineage>
        <taxon>Eukaryota</taxon>
        <taxon>Viridiplantae</taxon>
        <taxon>Streptophyta</taxon>
        <taxon>Embryophyta</taxon>
        <taxon>Tracheophyta</taxon>
        <taxon>Spermatophyta</taxon>
        <taxon>Magnoliopsida</taxon>
        <taxon>eudicotyledons</taxon>
        <taxon>Gunneridae</taxon>
        <taxon>Pentapetalae</taxon>
        <taxon>asterids</taxon>
        <taxon>campanulids</taxon>
        <taxon>Asterales</taxon>
        <taxon>Asteraceae</taxon>
        <taxon>Cichorioideae</taxon>
        <taxon>Cichorieae</taxon>
        <taxon>Lactucinae</taxon>
        <taxon>Lactuca</taxon>
    </lineage>
</organism>
<evidence type="ECO:0000256" key="2">
    <source>
        <dbReference type="ARBA" id="ARBA00022664"/>
    </source>
</evidence>
<dbReference type="GO" id="GO:0003723">
    <property type="term" value="F:RNA binding"/>
    <property type="evidence" value="ECO:0007669"/>
    <property type="project" value="TreeGrafter"/>
</dbReference>
<dbReference type="GO" id="GO:0004534">
    <property type="term" value="F:5'-3' RNA exonuclease activity"/>
    <property type="evidence" value="ECO:0007669"/>
    <property type="project" value="UniProtKB-UniRule"/>
</dbReference>
<dbReference type="Proteomes" id="UP001177003">
    <property type="component" value="Chromosome 3"/>
</dbReference>
<evidence type="ECO:0000256" key="1">
    <source>
        <dbReference type="ARBA" id="ARBA00006994"/>
    </source>
</evidence>
<proteinExistence type="inferred from homology"/>
<comment type="similarity">
    <text evidence="1 6">Belongs to the 5'-3' exonuclease family. XRN2/RAT1 subfamily.</text>
</comment>
<keyword evidence="5 6" id="KW-0269">Exonuclease</keyword>
<evidence type="ECO:0000256" key="6">
    <source>
        <dbReference type="PIRNR" id="PIRNR037239"/>
    </source>
</evidence>
<gene>
    <name evidence="9" type="ORF">LSALG_LOCUS17731</name>
</gene>
<dbReference type="PANTHER" id="PTHR12341">
    <property type="entry name" value="5'-&gt;3' EXORIBONUCLEASE"/>
    <property type="match status" value="1"/>
</dbReference>
<evidence type="ECO:0000259" key="7">
    <source>
        <dbReference type="Pfam" id="PF03159"/>
    </source>
</evidence>
<feature type="domain" description="Xrn1 helical" evidence="8">
    <location>
        <begin position="318"/>
        <end position="741"/>
    </location>
</feature>
<dbReference type="CDD" id="cd18673">
    <property type="entry name" value="PIN_XRN1-2-like"/>
    <property type="match status" value="1"/>
</dbReference>